<evidence type="ECO:0000256" key="1">
    <source>
        <dbReference type="SAM" id="MobiDB-lite"/>
    </source>
</evidence>
<evidence type="ECO:0008006" key="4">
    <source>
        <dbReference type="Google" id="ProtNLM"/>
    </source>
</evidence>
<evidence type="ECO:0000313" key="3">
    <source>
        <dbReference type="Proteomes" id="UP000279236"/>
    </source>
</evidence>
<feature type="compositionally biased region" description="Polar residues" evidence="1">
    <location>
        <begin position="9"/>
        <end position="23"/>
    </location>
</feature>
<dbReference type="AlphaFoldDB" id="A0A427XK36"/>
<accession>A0A427XK36</accession>
<comment type="caution">
    <text evidence="2">The sequence shown here is derived from an EMBL/GenBank/DDBJ whole genome shotgun (WGS) entry which is preliminary data.</text>
</comment>
<dbReference type="EMBL" id="RSCE01000010">
    <property type="protein sequence ID" value="RSH79206.1"/>
    <property type="molecule type" value="Genomic_DNA"/>
</dbReference>
<dbReference type="GeneID" id="39585788"/>
<sequence length="376" mass="40829">MPRDRRETSISTIAETRQSSVLSPNGKGSHRSRRETSISIAGDSHSSVRSRAASSVSTIAGDRRSSTLSSTSKSTHGSSREISSATWAECRALVRKLEDGQASGVSASTKGADRSRRDTSLSTVAGDSRLSVHSLSTKGAQHSSGRGSSLSTSVADCQASVRSLTIKDNFHPDFNNEGDLTITCRGPEGKVAFQVNSNILMLSSSTFDTLLKDKPTTLRLQELPETVALLLRLMHVGHPRFANKTLKLKLSHVESLNGMLTRYAVSRPIRDLFTRHVESSAPDFPKELGTKPTKEAVFKYLLLGQKLKSAAMWDAAWTTSMRGGGWEIVHSPYGLCTEDRERYPDIAALLLLAAQVIGDSPSRDRPISFSFDPLLV</sequence>
<dbReference type="Proteomes" id="UP000279236">
    <property type="component" value="Unassembled WGS sequence"/>
</dbReference>
<organism evidence="2 3">
    <name type="scientific">Apiotrichum porosum</name>
    <dbReference type="NCBI Taxonomy" id="105984"/>
    <lineage>
        <taxon>Eukaryota</taxon>
        <taxon>Fungi</taxon>
        <taxon>Dikarya</taxon>
        <taxon>Basidiomycota</taxon>
        <taxon>Agaricomycotina</taxon>
        <taxon>Tremellomycetes</taxon>
        <taxon>Trichosporonales</taxon>
        <taxon>Trichosporonaceae</taxon>
        <taxon>Apiotrichum</taxon>
    </lineage>
</organism>
<gene>
    <name evidence="2" type="ORF">EHS24_001245</name>
</gene>
<keyword evidence="3" id="KW-1185">Reference proteome</keyword>
<protein>
    <recommendedName>
        <fullName evidence="4">BTB domain-containing protein</fullName>
    </recommendedName>
</protein>
<feature type="compositionally biased region" description="Low complexity" evidence="1">
    <location>
        <begin position="66"/>
        <end position="77"/>
    </location>
</feature>
<feature type="region of interest" description="Disordered" evidence="1">
    <location>
        <begin position="1"/>
        <end position="82"/>
    </location>
</feature>
<reference evidence="2 3" key="1">
    <citation type="submission" date="2018-11" db="EMBL/GenBank/DDBJ databases">
        <title>Genome sequence of Apiotrichum porosum DSM 27194.</title>
        <authorList>
            <person name="Aliyu H."/>
            <person name="Gorte O."/>
            <person name="Ochsenreither K."/>
        </authorList>
    </citation>
    <scope>NUCLEOTIDE SEQUENCE [LARGE SCALE GENOMIC DNA]</scope>
    <source>
        <strain evidence="2 3">DSM 27194</strain>
    </source>
</reference>
<dbReference type="RefSeq" id="XP_028474353.1">
    <property type="nucleotide sequence ID" value="XM_028617046.1"/>
</dbReference>
<name>A0A427XK36_9TREE</name>
<feature type="region of interest" description="Disordered" evidence="1">
    <location>
        <begin position="99"/>
        <end position="151"/>
    </location>
</feature>
<proteinExistence type="predicted"/>
<evidence type="ECO:0000313" key="2">
    <source>
        <dbReference type="EMBL" id="RSH79206.1"/>
    </source>
</evidence>
<feature type="compositionally biased region" description="Low complexity" evidence="1">
    <location>
        <begin position="47"/>
        <end position="57"/>
    </location>
</feature>
<feature type="compositionally biased region" description="Polar residues" evidence="1">
    <location>
        <begin position="120"/>
        <end position="142"/>
    </location>
</feature>